<evidence type="ECO:0000256" key="1">
    <source>
        <dbReference type="ARBA" id="ARBA00004225"/>
    </source>
</evidence>
<comment type="similarity">
    <text evidence="2 10">Belongs to the mitochondrial carrier (TC 2.A.29) family.</text>
</comment>
<feature type="repeat" description="Solcar" evidence="9">
    <location>
        <begin position="10"/>
        <end position="97"/>
    </location>
</feature>
<dbReference type="InterPro" id="IPR050567">
    <property type="entry name" value="Mitochondrial_Carrier"/>
</dbReference>
<evidence type="ECO:0000256" key="6">
    <source>
        <dbReference type="ARBA" id="ARBA00022989"/>
    </source>
</evidence>
<accession>A0AAW1S9H4</accession>
<keyword evidence="7" id="KW-0496">Mitochondrion</keyword>
<dbReference type="Proteomes" id="UP001445335">
    <property type="component" value="Unassembled WGS sequence"/>
</dbReference>
<dbReference type="GO" id="GO:0022857">
    <property type="term" value="F:transmembrane transporter activity"/>
    <property type="evidence" value="ECO:0007669"/>
    <property type="project" value="TreeGrafter"/>
</dbReference>
<keyword evidence="5" id="KW-0677">Repeat</keyword>
<keyword evidence="13" id="KW-1185">Reference proteome</keyword>
<evidence type="ECO:0000256" key="9">
    <source>
        <dbReference type="PROSITE-ProRule" id="PRU00282"/>
    </source>
</evidence>
<feature type="region of interest" description="Disordered" evidence="11">
    <location>
        <begin position="365"/>
        <end position="385"/>
    </location>
</feature>
<keyword evidence="6" id="KW-1133">Transmembrane helix</keyword>
<protein>
    <recommendedName>
        <fullName evidence="14">Mitochondrial carrier protein</fullName>
    </recommendedName>
</protein>
<reference evidence="12 13" key="1">
    <citation type="journal article" date="2024" name="Nat. Commun.">
        <title>Phylogenomics reveals the evolutionary origins of lichenization in chlorophyte algae.</title>
        <authorList>
            <person name="Puginier C."/>
            <person name="Libourel C."/>
            <person name="Otte J."/>
            <person name="Skaloud P."/>
            <person name="Haon M."/>
            <person name="Grisel S."/>
            <person name="Petersen M."/>
            <person name="Berrin J.G."/>
            <person name="Delaux P.M."/>
            <person name="Dal Grande F."/>
            <person name="Keller J."/>
        </authorList>
    </citation>
    <scope>NUCLEOTIDE SEQUENCE [LARGE SCALE GENOMIC DNA]</scope>
    <source>
        <strain evidence="12 13">SAG 245.80</strain>
    </source>
</reference>
<keyword evidence="8 9" id="KW-0472">Membrane</keyword>
<evidence type="ECO:0000256" key="2">
    <source>
        <dbReference type="ARBA" id="ARBA00006375"/>
    </source>
</evidence>
<dbReference type="EMBL" id="JALJOU010000007">
    <property type="protein sequence ID" value="KAK9842554.1"/>
    <property type="molecule type" value="Genomic_DNA"/>
</dbReference>
<dbReference type="SUPFAM" id="SSF103506">
    <property type="entry name" value="Mitochondrial carrier"/>
    <property type="match status" value="1"/>
</dbReference>
<dbReference type="GO" id="GO:0031966">
    <property type="term" value="C:mitochondrial membrane"/>
    <property type="evidence" value="ECO:0007669"/>
    <property type="project" value="UniProtKB-SubCell"/>
</dbReference>
<organism evidence="12 13">
    <name type="scientific">Elliptochloris bilobata</name>
    <dbReference type="NCBI Taxonomy" id="381761"/>
    <lineage>
        <taxon>Eukaryota</taxon>
        <taxon>Viridiplantae</taxon>
        <taxon>Chlorophyta</taxon>
        <taxon>core chlorophytes</taxon>
        <taxon>Trebouxiophyceae</taxon>
        <taxon>Trebouxiophyceae incertae sedis</taxon>
        <taxon>Elliptochloris clade</taxon>
        <taxon>Elliptochloris</taxon>
    </lineage>
</organism>
<evidence type="ECO:0000256" key="7">
    <source>
        <dbReference type="ARBA" id="ARBA00023128"/>
    </source>
</evidence>
<proteinExistence type="inferred from homology"/>
<comment type="subcellular location">
    <subcellularLocation>
        <location evidence="1">Mitochondrion membrane</location>
        <topology evidence="1">Multi-pass membrane protein</topology>
    </subcellularLocation>
</comment>
<evidence type="ECO:0000256" key="4">
    <source>
        <dbReference type="ARBA" id="ARBA00022692"/>
    </source>
</evidence>
<evidence type="ECO:0000256" key="5">
    <source>
        <dbReference type="ARBA" id="ARBA00022737"/>
    </source>
</evidence>
<dbReference type="CDD" id="cd20404">
    <property type="entry name" value="Tudor_Agenet_AtEML-like"/>
    <property type="match status" value="1"/>
</dbReference>
<feature type="repeat" description="Solcar" evidence="9">
    <location>
        <begin position="215"/>
        <end position="304"/>
    </location>
</feature>
<dbReference type="AlphaFoldDB" id="A0AAW1S9H4"/>
<evidence type="ECO:0000256" key="11">
    <source>
        <dbReference type="SAM" id="MobiDB-lite"/>
    </source>
</evidence>
<evidence type="ECO:0008006" key="14">
    <source>
        <dbReference type="Google" id="ProtNLM"/>
    </source>
</evidence>
<gene>
    <name evidence="12" type="ORF">WJX81_005801</name>
</gene>
<dbReference type="Gene3D" id="1.50.40.10">
    <property type="entry name" value="Mitochondrial carrier domain"/>
    <property type="match status" value="1"/>
</dbReference>
<evidence type="ECO:0000256" key="3">
    <source>
        <dbReference type="ARBA" id="ARBA00022448"/>
    </source>
</evidence>
<dbReference type="InterPro" id="IPR023395">
    <property type="entry name" value="MCP_dom_sf"/>
</dbReference>
<dbReference type="PANTHER" id="PTHR45624">
    <property type="entry name" value="MITOCHONDRIAL BASIC AMINO ACIDS TRANSPORTER-RELATED"/>
    <property type="match status" value="1"/>
</dbReference>
<evidence type="ECO:0000313" key="13">
    <source>
        <dbReference type="Proteomes" id="UP001445335"/>
    </source>
</evidence>
<dbReference type="Pfam" id="PF00153">
    <property type="entry name" value="Mito_carr"/>
    <property type="match status" value="3"/>
</dbReference>
<dbReference type="PROSITE" id="PS50920">
    <property type="entry name" value="SOLCAR"/>
    <property type="match status" value="3"/>
</dbReference>
<sequence>MPPTNDAGYLQVVKDIFAGTCGGIAVTLVGHPFDTAKVRLQTQSARKPIYSGVFDVVRKTIQWEGPQGLYKGVTSPLAGQMFFRATQFGAFGWAKRWLATNPDGSARLLTALDFYKAGAITGFLATFIEGPIDFYKSQIQYQIIRAKSDPSYKPAFTTVSGCVAATLRQNGARGPFQGLGATLVRNTPANAIYLGSFEALKRRAAESYRCRPEDLPSWVVVSAAGIGGLLYWLAIFPVDQVKSAMQTDAIDPAQRRYPTMTAAVQRLWEEGGARRFYKGFTPCLLRAVPANGVMLLTVDKERKLRAFAAKANPTGQVSGVLAQDPEHFLKDAATATWSLVKTEQGAADASEQALARQLHGAQAEAASAAAQGGSGGRSRGRSAGRLQKRAAVGGSALAGGRLVGMACDVWWEGEGQFFAGVMAEYNPAQDTYRVDYDDGDVDLALRLLEHEIA</sequence>
<evidence type="ECO:0000256" key="10">
    <source>
        <dbReference type="RuleBase" id="RU000488"/>
    </source>
</evidence>
<dbReference type="Gene3D" id="2.30.30.140">
    <property type="match status" value="1"/>
</dbReference>
<feature type="repeat" description="Solcar" evidence="9">
    <location>
        <begin position="109"/>
        <end position="203"/>
    </location>
</feature>
<dbReference type="PANTHER" id="PTHR45624:SF24">
    <property type="entry name" value="MITOCHONDRIAL SUBSTRATE CARRIER FAMILY PROTEIN G"/>
    <property type="match status" value="1"/>
</dbReference>
<dbReference type="InterPro" id="IPR018108">
    <property type="entry name" value="MCP_transmembrane"/>
</dbReference>
<name>A0AAW1S9H4_9CHLO</name>
<comment type="caution">
    <text evidence="12">The sequence shown here is derived from an EMBL/GenBank/DDBJ whole genome shotgun (WGS) entry which is preliminary data.</text>
</comment>
<evidence type="ECO:0000313" key="12">
    <source>
        <dbReference type="EMBL" id="KAK9842554.1"/>
    </source>
</evidence>
<keyword evidence="4 9" id="KW-0812">Transmembrane</keyword>
<evidence type="ECO:0000256" key="8">
    <source>
        <dbReference type="ARBA" id="ARBA00023136"/>
    </source>
</evidence>
<keyword evidence="3 10" id="KW-0813">Transport</keyword>